<proteinExistence type="predicted"/>
<accession>A0A410P6D4</accession>
<dbReference type="RefSeq" id="WP_128700686.1">
    <property type="nucleotide sequence ID" value="NZ_CP019384.1"/>
</dbReference>
<evidence type="ECO:0000259" key="1">
    <source>
        <dbReference type="Pfam" id="PF01927"/>
    </source>
</evidence>
<dbReference type="KEGG" id="vai:BU251_08305"/>
<dbReference type="OrthoDB" id="9797655at2"/>
<dbReference type="Pfam" id="PF01927">
    <property type="entry name" value="Mut7-C"/>
    <property type="match status" value="1"/>
</dbReference>
<dbReference type="EMBL" id="CP019384">
    <property type="protein sequence ID" value="QAT17720.1"/>
    <property type="molecule type" value="Genomic_DNA"/>
</dbReference>
<evidence type="ECO:0000313" key="2">
    <source>
        <dbReference type="EMBL" id="QAT17720.1"/>
    </source>
</evidence>
<dbReference type="AlphaFoldDB" id="A0A410P6D4"/>
<keyword evidence="3" id="KW-1185">Reference proteome</keyword>
<dbReference type="PANTHER" id="PTHR39081">
    <property type="entry name" value="MUT7-C DOMAIN-CONTAINING PROTEIN"/>
    <property type="match status" value="1"/>
</dbReference>
<gene>
    <name evidence="2" type="ORF">BU251_08305</name>
</gene>
<organism evidence="2 3">
    <name type="scientific">Velamenicoccus archaeovorus</name>
    <dbReference type="NCBI Taxonomy" id="1930593"/>
    <lineage>
        <taxon>Bacteria</taxon>
        <taxon>Pseudomonadati</taxon>
        <taxon>Candidatus Omnitrophota</taxon>
        <taxon>Candidatus Velamenicoccus</taxon>
    </lineage>
</organism>
<protein>
    <recommendedName>
        <fullName evidence="1">Mut7-C RNAse domain-containing protein</fullName>
    </recommendedName>
</protein>
<dbReference type="PANTHER" id="PTHR39081:SF1">
    <property type="entry name" value="MUT7-C RNASE DOMAIN-CONTAINING PROTEIN"/>
    <property type="match status" value="1"/>
</dbReference>
<dbReference type="InterPro" id="IPR002782">
    <property type="entry name" value="Mut7-C_RNAse_dom"/>
</dbReference>
<sequence>MKFLLTRELGRLSRWLRILGFDARYEPSGSKAFCMLEALKEERVVVTRNMRFGRRHGGSVVFLHANDLKGQILELQGQLGLAVDRSLFFSRCILCNEPLAAIPKAVVEKEVPPYVFETVDVFRRCPACRRVYWKGTHWENVEEIITSLLCAA</sequence>
<name>A0A410P6D4_VELA1</name>
<dbReference type="Proteomes" id="UP000287243">
    <property type="component" value="Chromosome"/>
</dbReference>
<reference evidence="2 3" key="1">
    <citation type="submission" date="2017-01" db="EMBL/GenBank/DDBJ databases">
        <title>First insights into the biology of 'candidatus Vampirococcus archaeovorus'.</title>
        <authorList>
            <person name="Kizina J."/>
            <person name="Jordan S."/>
            <person name="Stueber K."/>
            <person name="Reinhardt R."/>
            <person name="Harder J."/>
        </authorList>
    </citation>
    <scope>NUCLEOTIDE SEQUENCE [LARGE SCALE GENOMIC DNA]</scope>
    <source>
        <strain evidence="2 3">LiM</strain>
    </source>
</reference>
<evidence type="ECO:0000313" key="3">
    <source>
        <dbReference type="Proteomes" id="UP000287243"/>
    </source>
</evidence>
<feature type="domain" description="Mut7-C RNAse" evidence="1">
    <location>
        <begin position="1"/>
        <end position="144"/>
    </location>
</feature>